<dbReference type="WBParaSite" id="ACRNAN_scaffold331.g11252.t1">
    <property type="protein sequence ID" value="ACRNAN_scaffold331.g11252.t1"/>
    <property type="gene ID" value="ACRNAN_scaffold331.g11252"/>
</dbReference>
<evidence type="ECO:0000313" key="2">
    <source>
        <dbReference type="WBParaSite" id="ACRNAN_scaffold331.g11252.t1"/>
    </source>
</evidence>
<keyword evidence="1" id="KW-1185">Reference proteome</keyword>
<organism evidence="1 2">
    <name type="scientific">Acrobeloides nanus</name>
    <dbReference type="NCBI Taxonomy" id="290746"/>
    <lineage>
        <taxon>Eukaryota</taxon>
        <taxon>Metazoa</taxon>
        <taxon>Ecdysozoa</taxon>
        <taxon>Nematoda</taxon>
        <taxon>Chromadorea</taxon>
        <taxon>Rhabditida</taxon>
        <taxon>Tylenchina</taxon>
        <taxon>Cephalobomorpha</taxon>
        <taxon>Cephaloboidea</taxon>
        <taxon>Cephalobidae</taxon>
        <taxon>Acrobeloides</taxon>
    </lineage>
</organism>
<reference evidence="2" key="1">
    <citation type="submission" date="2022-11" db="UniProtKB">
        <authorList>
            <consortium name="WormBaseParasite"/>
        </authorList>
    </citation>
    <scope>IDENTIFICATION</scope>
</reference>
<protein>
    <submittedName>
        <fullName evidence="2">Uncharacterized protein</fullName>
    </submittedName>
</protein>
<dbReference type="AlphaFoldDB" id="A0A914DN51"/>
<evidence type="ECO:0000313" key="1">
    <source>
        <dbReference type="Proteomes" id="UP000887540"/>
    </source>
</evidence>
<accession>A0A914DN51</accession>
<name>A0A914DN51_9BILA</name>
<sequence length="124" mass="14128">MLACLSTSENNLGIVFLDNANMQDKDNHLNNIDMTTNNIDMKITNLDLNKIDVQNANIDELKPTAPSPEVQIFNTWIPIDHHHYVIENETNEETNNLTKSDFVDDRTKSELNDIITSPQSFNVI</sequence>
<dbReference type="Proteomes" id="UP000887540">
    <property type="component" value="Unplaced"/>
</dbReference>
<proteinExistence type="predicted"/>